<dbReference type="AlphaFoldDB" id="A0A1A6XZM6"/>
<name>A0A1A6XZM6_STEMA</name>
<dbReference type="Gene3D" id="3.40.50.720">
    <property type="entry name" value="NAD(P)-binding Rossmann-like Domain"/>
    <property type="match status" value="1"/>
</dbReference>
<comment type="caution">
    <text evidence="1">The sequence shown here is derived from an EMBL/GenBank/DDBJ whole genome shotgun (WGS) entry which is preliminary data.</text>
</comment>
<proteinExistence type="predicted"/>
<evidence type="ECO:0000313" key="1">
    <source>
        <dbReference type="EMBL" id="OBU69017.1"/>
    </source>
</evidence>
<reference evidence="1 2" key="1">
    <citation type="submission" date="2016-05" db="EMBL/GenBank/DDBJ databases">
        <title>Draft Genome Sequences of Stenotrophomonas maltophilia Strains Sm32COP, Sm41DVV, Sm46PAILV, SmF3, SmF22, SmSOFb1 and SmCVFa1, Isolated from Different Manures, in France.</title>
        <authorList>
            <person name="Nazaret S."/>
            <person name="Bodilis J."/>
        </authorList>
    </citation>
    <scope>NUCLEOTIDE SEQUENCE [LARGE SCALE GENOMIC DNA]</scope>
    <source>
        <strain evidence="1 2">Sm46PAILV</strain>
    </source>
</reference>
<evidence type="ECO:0000313" key="2">
    <source>
        <dbReference type="Proteomes" id="UP000092256"/>
    </source>
</evidence>
<dbReference type="EMBL" id="LYVJ01000003">
    <property type="protein sequence ID" value="OBU69017.1"/>
    <property type="molecule type" value="Genomic_DNA"/>
</dbReference>
<dbReference type="PANTHER" id="PTHR14097:SF7">
    <property type="entry name" value="OXIDOREDUCTASE HTATIP2"/>
    <property type="match status" value="1"/>
</dbReference>
<dbReference type="Proteomes" id="UP000092256">
    <property type="component" value="Unassembled WGS sequence"/>
</dbReference>
<dbReference type="InterPro" id="IPR036291">
    <property type="entry name" value="NAD(P)-bd_dom_sf"/>
</dbReference>
<gene>
    <name evidence="1" type="ORF">A9K58_04610</name>
</gene>
<organism evidence="1 2">
    <name type="scientific">Stenotrophomonas maltophilia</name>
    <name type="common">Pseudomonas maltophilia</name>
    <name type="synonym">Xanthomonas maltophilia</name>
    <dbReference type="NCBI Taxonomy" id="40324"/>
    <lineage>
        <taxon>Bacteria</taxon>
        <taxon>Pseudomonadati</taxon>
        <taxon>Pseudomonadota</taxon>
        <taxon>Gammaproteobacteria</taxon>
        <taxon>Lysobacterales</taxon>
        <taxon>Lysobacteraceae</taxon>
        <taxon>Stenotrophomonas</taxon>
        <taxon>Stenotrophomonas maltophilia group</taxon>
    </lineage>
</organism>
<protein>
    <submittedName>
        <fullName evidence="1">NAD-dependent dehydratase</fullName>
    </submittedName>
</protein>
<accession>A0A1A6XZM6</accession>
<dbReference type="PANTHER" id="PTHR14097">
    <property type="entry name" value="OXIDOREDUCTASE HTATIP2"/>
    <property type="match status" value="1"/>
</dbReference>
<dbReference type="OrthoDB" id="9798632at2"/>
<dbReference type="RefSeq" id="WP_065198225.1">
    <property type="nucleotide sequence ID" value="NZ_LYVJ01000003.1"/>
</dbReference>
<dbReference type="SUPFAM" id="SSF51735">
    <property type="entry name" value="NAD(P)-binding Rossmann-fold domains"/>
    <property type="match status" value="1"/>
</dbReference>
<sequence>MRVMLLGATGLVGGLALPRLLDDPRCSAVVAPTRRPLALTLGKLENPVLAFDALPASPGWARVDAVICALGSTLAQAGSRAAFHRIDHDYPLAFARLAQAQGARAYVLNSAAGANPQSPVFYSRVKGELERDLRALGFASLTLVRPGLIGGERNEVRRGERFALTVLGALGPVLPRAWRINPAGEIAKALVEAALAPQPGEHVVASSALVG</sequence>